<dbReference type="Proteomes" id="UP000635565">
    <property type="component" value="Unassembled WGS sequence"/>
</dbReference>
<dbReference type="EMBL" id="BNJJ01000001">
    <property type="protein sequence ID" value="GHO82333.1"/>
    <property type="molecule type" value="Genomic_DNA"/>
</dbReference>
<keyword evidence="1" id="KW-0812">Transmembrane</keyword>
<reference evidence="2 3" key="1">
    <citation type="journal article" date="2021" name="Int. J. Syst. Evol. Microbiol.">
        <title>Reticulibacter mediterranei gen. nov., sp. nov., within the new family Reticulibacteraceae fam. nov., and Ktedonospora formicarum gen. nov., sp. nov., Ktedonobacter robiniae sp. nov., Dictyobacter formicarum sp. nov. and Dictyobacter arantiisoli sp. nov., belonging to the class Ktedonobacteria.</title>
        <authorList>
            <person name="Yabe S."/>
            <person name="Zheng Y."/>
            <person name="Wang C.M."/>
            <person name="Sakai Y."/>
            <person name="Abe K."/>
            <person name="Yokota A."/>
            <person name="Donadio S."/>
            <person name="Cavaletti L."/>
            <person name="Monciardini P."/>
        </authorList>
    </citation>
    <scope>NUCLEOTIDE SEQUENCE [LARGE SCALE GENOMIC DNA]</scope>
    <source>
        <strain evidence="2 3">SOSP1-9</strain>
    </source>
</reference>
<organism evidence="2 3">
    <name type="scientific">Dictyobacter formicarum</name>
    <dbReference type="NCBI Taxonomy" id="2778368"/>
    <lineage>
        <taxon>Bacteria</taxon>
        <taxon>Bacillati</taxon>
        <taxon>Chloroflexota</taxon>
        <taxon>Ktedonobacteria</taxon>
        <taxon>Ktedonobacterales</taxon>
        <taxon>Dictyobacteraceae</taxon>
        <taxon>Dictyobacter</taxon>
    </lineage>
</organism>
<comment type="caution">
    <text evidence="2">The sequence shown here is derived from an EMBL/GenBank/DDBJ whole genome shotgun (WGS) entry which is preliminary data.</text>
</comment>
<feature type="transmembrane region" description="Helical" evidence="1">
    <location>
        <begin position="12"/>
        <end position="33"/>
    </location>
</feature>
<keyword evidence="1" id="KW-1133">Transmembrane helix</keyword>
<proteinExistence type="predicted"/>
<gene>
    <name evidence="2" type="ORF">KSZ_03390</name>
</gene>
<name>A0ABQ3V926_9CHLR</name>
<accession>A0ABQ3V926</accession>
<keyword evidence="3" id="KW-1185">Reference proteome</keyword>
<dbReference type="PROSITE" id="PS51257">
    <property type="entry name" value="PROKAR_LIPOPROTEIN"/>
    <property type="match status" value="1"/>
</dbReference>
<evidence type="ECO:0000313" key="2">
    <source>
        <dbReference type="EMBL" id="GHO82333.1"/>
    </source>
</evidence>
<protein>
    <submittedName>
        <fullName evidence="2">Uncharacterized protein</fullName>
    </submittedName>
</protein>
<evidence type="ECO:0000313" key="3">
    <source>
        <dbReference type="Proteomes" id="UP000635565"/>
    </source>
</evidence>
<keyword evidence="1" id="KW-0472">Membrane</keyword>
<sequence>MVYRLIVSQTFAFVIVALFVFLAALACLMFLVFHQFHSWHALSIVPGIIYPHS</sequence>
<evidence type="ECO:0000256" key="1">
    <source>
        <dbReference type="SAM" id="Phobius"/>
    </source>
</evidence>